<dbReference type="Pfam" id="PF08800">
    <property type="entry name" value="BT4734-like_N"/>
    <property type="match status" value="1"/>
</dbReference>
<evidence type="ECO:0000256" key="1">
    <source>
        <dbReference type="SAM" id="MobiDB-lite"/>
    </source>
</evidence>
<evidence type="ECO:0000313" key="3">
    <source>
        <dbReference type="EMBL" id="RHK46402.1"/>
    </source>
</evidence>
<accession>A0AA92V3U7</accession>
<proteinExistence type="predicted"/>
<protein>
    <recommendedName>
        <fullName evidence="2">BT4734-like N-terminal domain-containing protein</fullName>
    </recommendedName>
</protein>
<feature type="compositionally biased region" description="Polar residues" evidence="1">
    <location>
        <begin position="152"/>
        <end position="167"/>
    </location>
</feature>
<dbReference type="InterPro" id="IPR014907">
    <property type="entry name" value="BT4734-like_N"/>
</dbReference>
<comment type="caution">
    <text evidence="3">The sequence shown here is derived from an EMBL/GenBank/DDBJ whole genome shotgun (WGS) entry which is preliminary data.</text>
</comment>
<feature type="domain" description="BT4734-like N-terminal" evidence="2">
    <location>
        <begin position="49"/>
        <end position="126"/>
    </location>
</feature>
<feature type="compositionally biased region" description="Basic residues" evidence="1">
    <location>
        <begin position="189"/>
        <end position="198"/>
    </location>
</feature>
<feature type="compositionally biased region" description="Low complexity" evidence="1">
    <location>
        <begin position="201"/>
        <end position="212"/>
    </location>
</feature>
<dbReference type="AlphaFoldDB" id="A0AA92V3U7"/>
<reference evidence="3 4" key="1">
    <citation type="submission" date="2018-08" db="EMBL/GenBank/DDBJ databases">
        <title>A genome reference for cultivated species of the human gut microbiota.</title>
        <authorList>
            <person name="Zou Y."/>
            <person name="Xue W."/>
            <person name="Luo G."/>
        </authorList>
    </citation>
    <scope>NUCLEOTIDE SEQUENCE [LARGE SCALE GENOMIC DNA]</scope>
    <source>
        <strain evidence="3 4">AF43-2</strain>
    </source>
</reference>
<dbReference type="Proteomes" id="UP000284562">
    <property type="component" value="Unassembled WGS sequence"/>
</dbReference>
<organism evidence="3 4">
    <name type="scientific">Segatella copri</name>
    <dbReference type="NCBI Taxonomy" id="165179"/>
    <lineage>
        <taxon>Bacteria</taxon>
        <taxon>Pseudomonadati</taxon>
        <taxon>Bacteroidota</taxon>
        <taxon>Bacteroidia</taxon>
        <taxon>Bacteroidales</taxon>
        <taxon>Prevotellaceae</taxon>
        <taxon>Segatella</taxon>
    </lineage>
</organism>
<feature type="region of interest" description="Disordered" evidence="1">
    <location>
        <begin position="133"/>
        <end position="228"/>
    </location>
</feature>
<evidence type="ECO:0000259" key="2">
    <source>
        <dbReference type="Pfam" id="PF08800"/>
    </source>
</evidence>
<gene>
    <name evidence="3" type="ORF">DW064_13285</name>
</gene>
<sequence>MMNISTFINMASKIPSPGQLEGLVTFMKEDEKLRFFTESYRKTGNKSYKHDAPLFAVACIFEGGKGKDNIRSLTHLSLVDFDHITEKPDDGTLRSLKERICHDAHTLLCYVTMSGNGLRVIYRYEAMIIPPPSPWETTTTRISSARKAIRSARTSQGSADSPTTPKSISILKPQPSAPRKSAFSIPLRSRPHRRKRNRIASPTTTSRSSNPSWKAKKSGTNPATTTSM</sequence>
<feature type="compositionally biased region" description="Polar residues" evidence="1">
    <location>
        <begin position="218"/>
        <end position="228"/>
    </location>
</feature>
<name>A0AA92V3U7_9BACT</name>
<evidence type="ECO:0000313" key="4">
    <source>
        <dbReference type="Proteomes" id="UP000284562"/>
    </source>
</evidence>
<dbReference type="EMBL" id="QRNN01000073">
    <property type="protein sequence ID" value="RHK46402.1"/>
    <property type="molecule type" value="Genomic_DNA"/>
</dbReference>